<dbReference type="PANTHER" id="PTHR46558:SF4">
    <property type="entry name" value="DNA-BIDING PHAGE PROTEIN"/>
    <property type="match status" value="1"/>
</dbReference>
<evidence type="ECO:0000256" key="1">
    <source>
        <dbReference type="ARBA" id="ARBA00023125"/>
    </source>
</evidence>
<organism evidence="4 5">
    <name type="scientific">Neisseria shayeganii 871</name>
    <dbReference type="NCBI Taxonomy" id="1032488"/>
    <lineage>
        <taxon>Bacteria</taxon>
        <taxon>Pseudomonadati</taxon>
        <taxon>Pseudomonadota</taxon>
        <taxon>Betaproteobacteria</taxon>
        <taxon>Neisseriales</taxon>
        <taxon>Neisseriaceae</taxon>
        <taxon>Neisseria</taxon>
    </lineage>
</organism>
<dbReference type="CDD" id="cd00093">
    <property type="entry name" value="HTH_XRE"/>
    <property type="match status" value="1"/>
</dbReference>
<dbReference type="AlphaFoldDB" id="G4CFZ1"/>
<dbReference type="SMART" id="SM00530">
    <property type="entry name" value="HTH_XRE"/>
    <property type="match status" value="1"/>
</dbReference>
<dbReference type="RefSeq" id="WP_009118224.1">
    <property type="nucleotide sequence ID" value="NZ_JH164926.1"/>
</dbReference>
<comment type="caution">
    <text evidence="4">The sequence shown here is derived from an EMBL/GenBank/DDBJ whole genome shotgun (WGS) entry which is preliminary data.</text>
</comment>
<dbReference type="InterPro" id="IPR001387">
    <property type="entry name" value="Cro/C1-type_HTH"/>
</dbReference>
<evidence type="ECO:0000259" key="3">
    <source>
        <dbReference type="PROSITE" id="PS50943"/>
    </source>
</evidence>
<dbReference type="Proteomes" id="UP000003019">
    <property type="component" value="Unassembled WGS sequence"/>
</dbReference>
<dbReference type="Pfam" id="PF01381">
    <property type="entry name" value="HTH_3"/>
    <property type="match status" value="1"/>
</dbReference>
<feature type="domain" description="HTH cro/C1-type" evidence="3">
    <location>
        <begin position="7"/>
        <end position="62"/>
    </location>
</feature>
<name>G4CFZ1_9NEIS</name>
<dbReference type="EMBL" id="AGAY01000020">
    <property type="protein sequence ID" value="EGY53232.1"/>
    <property type="molecule type" value="Genomic_DNA"/>
</dbReference>
<protein>
    <submittedName>
        <fullName evidence="4">DNA-binding protein</fullName>
    </submittedName>
</protein>
<dbReference type="SUPFAM" id="SSF47413">
    <property type="entry name" value="lambda repressor-like DNA-binding domains"/>
    <property type="match status" value="1"/>
</dbReference>
<sequence>MKTHEKIKLLREAQNWTQEDMAEKMGMSPSGYAKIERGGTKMNLPQLEKIADILGIGLLELLRSSESNLVCHISEGDNNQGHNYYSGSQDLIVEVEKLKLSLQHKSELLDQKDRIIARLEEQIETQKNLLSLLQAKPE</sequence>
<dbReference type="PANTHER" id="PTHR46558">
    <property type="entry name" value="TRACRIPTIONAL REGULATORY PROTEIN-RELATED-RELATED"/>
    <property type="match status" value="1"/>
</dbReference>
<dbReference type="Gene3D" id="1.10.260.40">
    <property type="entry name" value="lambda repressor-like DNA-binding domains"/>
    <property type="match status" value="1"/>
</dbReference>
<dbReference type="HOGENOM" id="CLU_066192_15_0_4"/>
<gene>
    <name evidence="4" type="ORF">HMPREF9371_0530</name>
</gene>
<feature type="coiled-coil region" evidence="2">
    <location>
        <begin position="102"/>
        <end position="136"/>
    </location>
</feature>
<dbReference type="STRING" id="1032488.HMPREF9371_0530"/>
<evidence type="ECO:0000256" key="2">
    <source>
        <dbReference type="SAM" id="Coils"/>
    </source>
</evidence>
<accession>G4CFZ1</accession>
<keyword evidence="5" id="KW-1185">Reference proteome</keyword>
<evidence type="ECO:0000313" key="5">
    <source>
        <dbReference type="Proteomes" id="UP000003019"/>
    </source>
</evidence>
<keyword evidence="1 4" id="KW-0238">DNA-binding</keyword>
<proteinExistence type="predicted"/>
<keyword evidence="2" id="KW-0175">Coiled coil</keyword>
<dbReference type="OrthoDB" id="8611903at2"/>
<dbReference type="GO" id="GO:0003677">
    <property type="term" value="F:DNA binding"/>
    <property type="evidence" value="ECO:0007669"/>
    <property type="project" value="UniProtKB-KW"/>
</dbReference>
<reference evidence="4 5" key="1">
    <citation type="submission" date="2011-05" db="EMBL/GenBank/DDBJ databases">
        <authorList>
            <person name="Muzny D."/>
            <person name="Qin X."/>
            <person name="Deng J."/>
            <person name="Jiang H."/>
            <person name="Liu Y."/>
            <person name="Qu J."/>
            <person name="Song X.-Z."/>
            <person name="Zhang L."/>
            <person name="Thornton R."/>
            <person name="Coyle M."/>
            <person name="Francisco L."/>
            <person name="Jackson L."/>
            <person name="Javaid M."/>
            <person name="Korchina V."/>
            <person name="Kovar C."/>
            <person name="Mata R."/>
            <person name="Mathew T."/>
            <person name="Ngo R."/>
            <person name="Nguyen L."/>
            <person name="Nguyen N."/>
            <person name="Okwuonu G."/>
            <person name="Ongeri F."/>
            <person name="Pham C."/>
            <person name="Simmons D."/>
            <person name="Wilczek-Boney K."/>
            <person name="Hale W."/>
            <person name="Jakkamsetti A."/>
            <person name="Pham P."/>
            <person name="Ruth R."/>
            <person name="San Lucas F."/>
            <person name="Warren J."/>
            <person name="Zhang J."/>
            <person name="Zhao Z."/>
            <person name="Zhou C."/>
            <person name="Zhu D."/>
            <person name="Lee S."/>
            <person name="Bess C."/>
            <person name="Blankenburg K."/>
            <person name="Forbes L."/>
            <person name="Fu Q."/>
            <person name="Gubbala S."/>
            <person name="Hirani K."/>
            <person name="Jayaseelan J.C."/>
            <person name="Lara F."/>
            <person name="Munidasa M."/>
            <person name="Palculict T."/>
            <person name="Patil S."/>
            <person name="Pu L.-L."/>
            <person name="Saada N."/>
            <person name="Tang L."/>
            <person name="Weissenberger G."/>
            <person name="Zhu Y."/>
            <person name="Hemphill L."/>
            <person name="Shang Y."/>
            <person name="Youmans B."/>
            <person name="Ayvaz T."/>
            <person name="Ross M."/>
            <person name="Santibanez J."/>
            <person name="Aqrawi P."/>
            <person name="Gross S."/>
            <person name="Joshi V."/>
            <person name="Fowler G."/>
            <person name="Nazareth L."/>
            <person name="Reid J."/>
            <person name="Worley K."/>
            <person name="Petrosino J."/>
            <person name="Highlander S."/>
            <person name="Gibbs R."/>
        </authorList>
    </citation>
    <scope>NUCLEOTIDE SEQUENCE [LARGE SCALE GENOMIC DNA]</scope>
    <source>
        <strain evidence="4 5">871</strain>
    </source>
</reference>
<dbReference type="PATRIC" id="fig|1032488.3.peg.491"/>
<dbReference type="PROSITE" id="PS50943">
    <property type="entry name" value="HTH_CROC1"/>
    <property type="match status" value="1"/>
</dbReference>
<evidence type="ECO:0000313" key="4">
    <source>
        <dbReference type="EMBL" id="EGY53232.1"/>
    </source>
</evidence>
<dbReference type="InterPro" id="IPR010982">
    <property type="entry name" value="Lambda_DNA-bd_dom_sf"/>
</dbReference>